<reference evidence="3 4" key="1">
    <citation type="submission" date="2020-08" db="EMBL/GenBank/DDBJ databases">
        <title>The Agave Microbiome: Exploring the role of microbial communities in plant adaptations to desert environments.</title>
        <authorList>
            <person name="Partida-Martinez L.P."/>
        </authorList>
    </citation>
    <scope>NUCLEOTIDE SEQUENCE [LARGE SCALE GENOMIC DNA]</scope>
    <source>
        <strain evidence="3 4">AT3.2</strain>
    </source>
</reference>
<evidence type="ECO:0000313" key="4">
    <source>
        <dbReference type="Proteomes" id="UP000540787"/>
    </source>
</evidence>
<evidence type="ECO:0000256" key="1">
    <source>
        <dbReference type="SAM" id="MobiDB-lite"/>
    </source>
</evidence>
<feature type="chain" id="PRO_5031462809" description="Lipoprotein" evidence="2">
    <location>
        <begin position="25"/>
        <end position="724"/>
    </location>
</feature>
<evidence type="ECO:0008006" key="5">
    <source>
        <dbReference type="Google" id="ProtNLM"/>
    </source>
</evidence>
<evidence type="ECO:0000313" key="3">
    <source>
        <dbReference type="EMBL" id="MBB6134295.1"/>
    </source>
</evidence>
<comment type="caution">
    <text evidence="3">The sequence shown here is derived from an EMBL/GenBank/DDBJ whole genome shotgun (WGS) entry which is preliminary data.</text>
</comment>
<gene>
    <name evidence="3" type="ORF">HD842_002437</name>
</gene>
<organism evidence="3 4">
    <name type="scientific">Massilia aurea</name>
    <dbReference type="NCBI Taxonomy" id="373040"/>
    <lineage>
        <taxon>Bacteria</taxon>
        <taxon>Pseudomonadati</taxon>
        <taxon>Pseudomonadota</taxon>
        <taxon>Betaproteobacteria</taxon>
        <taxon>Burkholderiales</taxon>
        <taxon>Oxalobacteraceae</taxon>
        <taxon>Telluria group</taxon>
        <taxon>Massilia</taxon>
    </lineage>
</organism>
<dbReference type="Proteomes" id="UP000540787">
    <property type="component" value="Unassembled WGS sequence"/>
</dbReference>
<sequence>MKISYFFSATLLAAALCTGAPAIAAPEAGITSIRIQNTGEARSDVPFTFGQVFEAGHLQPGQGLGGRLASGTVVPLQVDVKATHGDGSVRHAIVSGVLPELASRQPAGLQLVAAAAQAPAARPAGPRELAATGLDGKVTIVVDGARYTASLAEALATNKPRPWLAGPIASEWLLDAPLKNASGRVHPLLTVRFDVRWYRTLKKQARIDVVVENAKTFAAGARNLVYDVEVEIAGRPAYALVGLTHYHHARWRHSTWWDAERAPALHLQPDTDYLIATGAVPNYDRTLKPDEQALGALGKGLNADTVGPMKIGPLTAYMPTAGGRHDIGPLPGFSVLYLLSMDARARAAMMAAADGSGSWSIHYRDDNTGYPVRTDNAANKGISTHNNLAHRGPLPVPRCDSAPGSSCKSPYGDDTSHQPSLAYLPYLLTGDYYYLEELQFWAASNPLATDPGNSGDGQGLVRWMQVRGQAWSLRTLGHAAYITPDAHPLKAYFTKQVDNNLAFYHAAYVVGNPNKLGLYDGSGPRAASVNGSPPWQDDFLTWSFGHLAELGFAKALPILQWKARYAVGRMTAPGYCWIQGSAYSLKFREDKGLPAYDTFAQLYRENFDRDKLTIDDKPVQHPQGLRYIDQACGSQAQADWLSAATGQRWERGRMVGYSSSPMGFPANMQPTLAMAATYNIPNAERAWSVFTARANQPNYAAAPQWAIVPRTAPVATGKTRNRAR</sequence>
<dbReference type="RefSeq" id="WP_183554721.1">
    <property type="nucleotide sequence ID" value="NZ_JACHBX010000002.1"/>
</dbReference>
<feature type="region of interest" description="Disordered" evidence="1">
    <location>
        <begin position="385"/>
        <end position="413"/>
    </location>
</feature>
<name>A0A7W9X0M0_9BURK</name>
<evidence type="ECO:0000256" key="2">
    <source>
        <dbReference type="SAM" id="SignalP"/>
    </source>
</evidence>
<proteinExistence type="predicted"/>
<dbReference type="AlphaFoldDB" id="A0A7W9X0M0"/>
<feature type="signal peptide" evidence="2">
    <location>
        <begin position="1"/>
        <end position="24"/>
    </location>
</feature>
<accession>A0A7W9X0M0</accession>
<dbReference type="EMBL" id="JACHBX010000002">
    <property type="protein sequence ID" value="MBB6134295.1"/>
    <property type="molecule type" value="Genomic_DNA"/>
</dbReference>
<keyword evidence="2" id="KW-0732">Signal</keyword>
<protein>
    <recommendedName>
        <fullName evidence="5">Lipoprotein</fullName>
    </recommendedName>
</protein>
<keyword evidence="4" id="KW-1185">Reference proteome</keyword>